<organism evidence="1 2">
    <name type="scientific">Vaccinium darrowii</name>
    <dbReference type="NCBI Taxonomy" id="229202"/>
    <lineage>
        <taxon>Eukaryota</taxon>
        <taxon>Viridiplantae</taxon>
        <taxon>Streptophyta</taxon>
        <taxon>Embryophyta</taxon>
        <taxon>Tracheophyta</taxon>
        <taxon>Spermatophyta</taxon>
        <taxon>Magnoliopsida</taxon>
        <taxon>eudicotyledons</taxon>
        <taxon>Gunneridae</taxon>
        <taxon>Pentapetalae</taxon>
        <taxon>asterids</taxon>
        <taxon>Ericales</taxon>
        <taxon>Ericaceae</taxon>
        <taxon>Vaccinioideae</taxon>
        <taxon>Vaccinieae</taxon>
        <taxon>Vaccinium</taxon>
    </lineage>
</organism>
<dbReference type="Proteomes" id="UP000828048">
    <property type="component" value="Chromosome 1"/>
</dbReference>
<gene>
    <name evidence="1" type="ORF">Vadar_020423</name>
</gene>
<sequence length="247" mass="28293">MRKSIAKAFNSDMGSGQFDVSGKDRLKWTEELHDLFEKAVTRLGGPDRATPKGIKRDMGIPELTIYHVKSHLQGRTPFYLSIQLEYKGLLEVCVLNTGVRLWGKQIFSTYFLPLLPKMGSSEWEYPEIGFAGNGFIGDEVFFLALKVQRSLKRDIEAQRRYLERIAEDIKTRVVSIANSSNKAFSPKSLPSFCEDSARKPEEFESDSEIYKTELWYQEESRAPKRPRTEGNANLLQKYMVASVLDYT</sequence>
<keyword evidence="2" id="KW-1185">Reference proteome</keyword>
<name>A0ACB7XS30_9ERIC</name>
<evidence type="ECO:0000313" key="2">
    <source>
        <dbReference type="Proteomes" id="UP000828048"/>
    </source>
</evidence>
<protein>
    <submittedName>
        <fullName evidence="1">Uncharacterized protein</fullName>
    </submittedName>
</protein>
<evidence type="ECO:0000313" key="1">
    <source>
        <dbReference type="EMBL" id="KAH7843759.1"/>
    </source>
</evidence>
<reference evidence="1 2" key="1">
    <citation type="journal article" date="2021" name="Hortic Res">
        <title>High-quality reference genome and annotation aids understanding of berry development for evergreen blueberry (Vaccinium darrowii).</title>
        <authorList>
            <person name="Yu J."/>
            <person name="Hulse-Kemp A.M."/>
            <person name="Babiker E."/>
            <person name="Staton M."/>
        </authorList>
    </citation>
    <scope>NUCLEOTIDE SEQUENCE [LARGE SCALE GENOMIC DNA]</scope>
    <source>
        <strain evidence="2">cv. NJ 8807/NJ 8810</strain>
        <tissue evidence="1">Young leaf</tissue>
    </source>
</reference>
<comment type="caution">
    <text evidence="1">The sequence shown here is derived from an EMBL/GenBank/DDBJ whole genome shotgun (WGS) entry which is preliminary data.</text>
</comment>
<accession>A0ACB7XS30</accession>
<dbReference type="EMBL" id="CM037151">
    <property type="protein sequence ID" value="KAH7843759.1"/>
    <property type="molecule type" value="Genomic_DNA"/>
</dbReference>
<proteinExistence type="predicted"/>